<feature type="domain" description="ABC transmembrane type-1" evidence="10">
    <location>
        <begin position="96"/>
        <end position="389"/>
    </location>
</feature>
<keyword evidence="8 9" id="KW-0472">Membrane</keyword>
<gene>
    <name evidence="11" type="ORF">CCZ37_06225</name>
</gene>
<name>A0A223MXJ2_9VIBR</name>
<dbReference type="AlphaFoldDB" id="A0A223MXJ2"/>
<feature type="transmembrane region" description="Helical" evidence="9">
    <location>
        <begin position="367"/>
        <end position="392"/>
    </location>
</feature>
<dbReference type="PANTHER" id="PTHR30614">
    <property type="entry name" value="MEMBRANE COMPONENT OF AMINO ACID ABC TRANSPORTER"/>
    <property type="match status" value="1"/>
</dbReference>
<sequence length="401" mass="43795">MKPTKTIAAGSGYPSAKSANLFYNPTFRSVTFQIIALLVLVFFFYTIVNNALSNLSSRGIATGFDFLDQEAGFGIGLTLIEYDETFSYGRTFIIGLLNTALVSFLGIVFATLLGFFIGIARLSSNWLVSQLAAVYIEIFRNIPLLLQIFFWYFAVLQALPSPRQSMQLGDSIFLNVRGLFFPAPIFESGSTFIFIAFLAGLLTTFIIGIWARNKQRLTGQQTPMSRIAAILCILLPVIVYFAMGRPVSAEYPQLQGFNFQGGISIIPELAALLIALSIYTAAFIAEIVRSGINAVSHGQSEAAMSLGLTRSKTLKLVVIPQALRIIIPPLTSQYLNLTKNSSLAMAIGYPDLVSVFAGTTLNQTGQAIEIIAMTMGVYLTLSLTTSALMNIYNRKVALVER</sequence>
<keyword evidence="12" id="KW-1185">Reference proteome</keyword>
<feature type="transmembrane region" description="Helical" evidence="9">
    <location>
        <begin position="30"/>
        <end position="48"/>
    </location>
</feature>
<keyword evidence="4" id="KW-1003">Cell membrane</keyword>
<dbReference type="GO" id="GO:0043190">
    <property type="term" value="C:ATP-binding cassette (ABC) transporter complex"/>
    <property type="evidence" value="ECO:0007669"/>
    <property type="project" value="InterPro"/>
</dbReference>
<keyword evidence="5 9" id="KW-0812">Transmembrane</keyword>
<dbReference type="GO" id="GO:0022857">
    <property type="term" value="F:transmembrane transporter activity"/>
    <property type="evidence" value="ECO:0007669"/>
    <property type="project" value="InterPro"/>
</dbReference>
<dbReference type="KEGG" id="vqi:CCZ37_06225"/>
<proteinExistence type="inferred from homology"/>
<dbReference type="EMBL" id="CP022741">
    <property type="protein sequence ID" value="ASU22203.1"/>
    <property type="molecule type" value="Genomic_DNA"/>
</dbReference>
<evidence type="ECO:0000256" key="5">
    <source>
        <dbReference type="ARBA" id="ARBA00022692"/>
    </source>
</evidence>
<dbReference type="PROSITE" id="PS50928">
    <property type="entry name" value="ABC_TM1"/>
    <property type="match status" value="1"/>
</dbReference>
<dbReference type="GO" id="GO:0006865">
    <property type="term" value="P:amino acid transport"/>
    <property type="evidence" value="ECO:0007669"/>
    <property type="project" value="UniProtKB-KW"/>
</dbReference>
<feature type="transmembrane region" description="Helical" evidence="9">
    <location>
        <begin position="96"/>
        <end position="120"/>
    </location>
</feature>
<dbReference type="SUPFAM" id="SSF161098">
    <property type="entry name" value="MetI-like"/>
    <property type="match status" value="1"/>
</dbReference>
<dbReference type="InterPro" id="IPR000515">
    <property type="entry name" value="MetI-like"/>
</dbReference>
<evidence type="ECO:0000259" key="10">
    <source>
        <dbReference type="PROSITE" id="PS50928"/>
    </source>
</evidence>
<dbReference type="InterPro" id="IPR043429">
    <property type="entry name" value="ArtM/GltK/GlnP/TcyL/YhdX-like"/>
</dbReference>
<protein>
    <submittedName>
        <fullName evidence="11">Amino acid ABC transporter permease</fullName>
    </submittedName>
</protein>
<feature type="transmembrane region" description="Helical" evidence="9">
    <location>
        <begin position="223"/>
        <end position="243"/>
    </location>
</feature>
<comment type="similarity">
    <text evidence="2">Belongs to the binding-protein-dependent transport system permease family. HisMQ subfamily.</text>
</comment>
<evidence type="ECO:0000256" key="6">
    <source>
        <dbReference type="ARBA" id="ARBA00022970"/>
    </source>
</evidence>
<accession>A0A223MXJ2</accession>
<dbReference type="CDD" id="cd06261">
    <property type="entry name" value="TM_PBP2"/>
    <property type="match status" value="2"/>
</dbReference>
<feature type="transmembrane region" description="Helical" evidence="9">
    <location>
        <begin position="192"/>
        <end position="211"/>
    </location>
</feature>
<dbReference type="RefSeq" id="WP_094500042.1">
    <property type="nucleotide sequence ID" value="NZ_CAWNHI010000001.1"/>
</dbReference>
<evidence type="ECO:0000313" key="12">
    <source>
        <dbReference type="Proteomes" id="UP000215148"/>
    </source>
</evidence>
<comment type="subcellular location">
    <subcellularLocation>
        <location evidence="1">Cell inner membrane</location>
        <topology evidence="1">Multi-pass membrane protein</topology>
    </subcellularLocation>
    <subcellularLocation>
        <location evidence="9">Cell membrane</location>
        <topology evidence="9">Multi-pass membrane protein</topology>
    </subcellularLocation>
</comment>
<organism evidence="11 12">
    <name type="scientific">Vibrio qinghaiensis</name>
    <dbReference type="NCBI Taxonomy" id="2025808"/>
    <lineage>
        <taxon>Bacteria</taxon>
        <taxon>Pseudomonadati</taxon>
        <taxon>Pseudomonadota</taxon>
        <taxon>Gammaproteobacteria</taxon>
        <taxon>Vibrionales</taxon>
        <taxon>Vibrionaceae</taxon>
        <taxon>Vibrio</taxon>
    </lineage>
</organism>
<reference evidence="11 12" key="1">
    <citation type="submission" date="2017-08" db="EMBL/GenBank/DDBJ databases">
        <title>The Vibrio qinghaiensis sp.-Q67 is a luminous bacteria isolated firstly from Qinghai lake, Qinghai province, China, which has been proved to be very sensitive to detect environmental and food pollutants. Therefore, complete genome analysis of V. qinghaiensis sp.-Q67 highlights the potential application of this strain on detection of hazards in the contaminated environments.</title>
        <authorList>
            <person name="Gong L."/>
        </authorList>
    </citation>
    <scope>NUCLEOTIDE SEQUENCE [LARGE SCALE GENOMIC DNA]</scope>
    <source>
        <strain evidence="11 12">Q67</strain>
    </source>
</reference>
<evidence type="ECO:0000256" key="8">
    <source>
        <dbReference type="ARBA" id="ARBA00023136"/>
    </source>
</evidence>
<dbReference type="InterPro" id="IPR010065">
    <property type="entry name" value="AA_ABC_transptr_permease_3TM"/>
</dbReference>
<feature type="transmembrane region" description="Helical" evidence="9">
    <location>
        <begin position="263"/>
        <end position="285"/>
    </location>
</feature>
<dbReference type="Proteomes" id="UP000215148">
    <property type="component" value="Chromosome 1"/>
</dbReference>
<evidence type="ECO:0000256" key="7">
    <source>
        <dbReference type="ARBA" id="ARBA00022989"/>
    </source>
</evidence>
<evidence type="ECO:0000256" key="1">
    <source>
        <dbReference type="ARBA" id="ARBA00004429"/>
    </source>
</evidence>
<evidence type="ECO:0000256" key="9">
    <source>
        <dbReference type="RuleBase" id="RU363032"/>
    </source>
</evidence>
<keyword evidence="3 9" id="KW-0813">Transport</keyword>
<feature type="transmembrane region" description="Helical" evidence="9">
    <location>
        <begin position="343"/>
        <end position="361"/>
    </location>
</feature>
<evidence type="ECO:0000313" key="11">
    <source>
        <dbReference type="EMBL" id="ASU22203.1"/>
    </source>
</evidence>
<dbReference type="Gene3D" id="1.10.3720.10">
    <property type="entry name" value="MetI-like"/>
    <property type="match status" value="2"/>
</dbReference>
<keyword evidence="7 9" id="KW-1133">Transmembrane helix</keyword>
<dbReference type="InterPro" id="IPR035906">
    <property type="entry name" value="MetI-like_sf"/>
</dbReference>
<dbReference type="NCBIfam" id="TIGR01726">
    <property type="entry name" value="HEQRo_perm_3TM"/>
    <property type="match status" value="1"/>
</dbReference>
<dbReference type="Pfam" id="PF00528">
    <property type="entry name" value="BPD_transp_1"/>
    <property type="match status" value="1"/>
</dbReference>
<evidence type="ECO:0000256" key="2">
    <source>
        <dbReference type="ARBA" id="ARBA00010072"/>
    </source>
</evidence>
<evidence type="ECO:0000256" key="4">
    <source>
        <dbReference type="ARBA" id="ARBA00022475"/>
    </source>
</evidence>
<evidence type="ECO:0000256" key="3">
    <source>
        <dbReference type="ARBA" id="ARBA00022448"/>
    </source>
</evidence>
<feature type="transmembrane region" description="Helical" evidence="9">
    <location>
        <begin position="132"/>
        <end position="156"/>
    </location>
</feature>
<keyword evidence="6" id="KW-0029">Amino-acid transport</keyword>
<dbReference type="PANTHER" id="PTHR30614:SF37">
    <property type="entry name" value="AMINO-ACID ABC TRANSPORTER PERMEASE PROTEIN YHDX-RELATED"/>
    <property type="match status" value="1"/>
</dbReference>